<dbReference type="SUPFAM" id="SSF101690">
    <property type="entry name" value="PAZ domain"/>
    <property type="match status" value="1"/>
</dbReference>
<dbReference type="Pfam" id="PF05831">
    <property type="entry name" value="GAGE"/>
    <property type="match status" value="1"/>
</dbReference>
<dbReference type="PROSITE" id="PS50821">
    <property type="entry name" value="PAZ"/>
    <property type="match status" value="1"/>
</dbReference>
<dbReference type="SUPFAM" id="SSF53098">
    <property type="entry name" value="Ribonuclease H-like"/>
    <property type="match status" value="1"/>
</dbReference>
<keyword evidence="9" id="KW-0469">Meiosis</keyword>
<dbReference type="AlphaFoldDB" id="A0A7J7FM90"/>
<keyword evidence="2" id="KW-0217">Developmental protein</keyword>
<evidence type="ECO:0000256" key="9">
    <source>
        <dbReference type="ARBA" id="ARBA00023254"/>
    </source>
</evidence>
<protein>
    <recommendedName>
        <fullName evidence="16">Piwi-like protein 3</fullName>
    </recommendedName>
</protein>
<dbReference type="Pfam" id="PF02170">
    <property type="entry name" value="PAZ"/>
    <property type="match status" value="1"/>
</dbReference>
<dbReference type="GO" id="GO:0007283">
    <property type="term" value="P:spermatogenesis"/>
    <property type="evidence" value="ECO:0007669"/>
    <property type="project" value="UniProtKB-KW"/>
</dbReference>
<evidence type="ECO:0000259" key="12">
    <source>
        <dbReference type="PROSITE" id="PS50821"/>
    </source>
</evidence>
<keyword evidence="7" id="KW-0694">RNA-binding</keyword>
<dbReference type="InterPro" id="IPR003100">
    <property type="entry name" value="PAZ_dom"/>
</dbReference>
<keyword evidence="4" id="KW-0221">Differentiation</keyword>
<feature type="domain" description="PAZ" evidence="12">
    <location>
        <begin position="383"/>
        <end position="496"/>
    </location>
</feature>
<name>A0A7J7FM90_DICBM</name>
<evidence type="ECO:0000259" key="13">
    <source>
        <dbReference type="PROSITE" id="PS50822"/>
    </source>
</evidence>
<evidence type="ECO:0000313" key="15">
    <source>
        <dbReference type="Proteomes" id="UP000551758"/>
    </source>
</evidence>
<feature type="compositionally biased region" description="Low complexity" evidence="11">
    <location>
        <begin position="73"/>
        <end position="86"/>
    </location>
</feature>
<gene>
    <name evidence="14" type="ORF">HPG69_019200</name>
</gene>
<feature type="region of interest" description="Disordered" evidence="11">
    <location>
        <begin position="149"/>
        <end position="169"/>
    </location>
</feature>
<comment type="similarity">
    <text evidence="10">Belongs to the argonaute family. Piwi subfamily.</text>
</comment>
<reference evidence="14 15" key="1">
    <citation type="journal article" date="2020" name="Mol. Biol. Evol.">
        <title>Interspecific Gene Flow and the Evolution of Specialization in Black and White Rhinoceros.</title>
        <authorList>
            <person name="Moodley Y."/>
            <person name="Westbury M.V."/>
            <person name="Russo I.M."/>
            <person name="Gopalakrishnan S."/>
            <person name="Rakotoarivelo A."/>
            <person name="Olsen R.A."/>
            <person name="Prost S."/>
            <person name="Tunstall T."/>
            <person name="Ryder O.A."/>
            <person name="Dalen L."/>
            <person name="Bruford M.W."/>
        </authorList>
    </citation>
    <scope>NUCLEOTIDE SEQUENCE [LARGE SCALE GENOMIC DNA]</scope>
    <source>
        <strain evidence="14">SBR-YM</strain>
        <tissue evidence="14">Skin</tissue>
    </source>
</reference>
<accession>A0A7J7FM90</accession>
<dbReference type="Pfam" id="PF23278">
    <property type="entry name" value="Piwi_N"/>
    <property type="match status" value="1"/>
</dbReference>
<dbReference type="SMART" id="SM01379">
    <property type="entry name" value="GAGE"/>
    <property type="match status" value="1"/>
</dbReference>
<comment type="caution">
    <text evidence="14">The sequence shown here is derived from an EMBL/GenBank/DDBJ whole genome shotgun (WGS) entry which is preliminary data.</text>
</comment>
<dbReference type="GO" id="GO:0003723">
    <property type="term" value="F:RNA binding"/>
    <property type="evidence" value="ECO:0007669"/>
    <property type="project" value="UniProtKB-KW"/>
</dbReference>
<dbReference type="GO" id="GO:0031047">
    <property type="term" value="P:regulatory ncRNA-mediated gene silencing"/>
    <property type="evidence" value="ECO:0007669"/>
    <property type="project" value="UniProtKB-KW"/>
</dbReference>
<dbReference type="SMART" id="SM00950">
    <property type="entry name" value="Piwi"/>
    <property type="match status" value="1"/>
</dbReference>
<keyword evidence="15" id="KW-1185">Reference proteome</keyword>
<dbReference type="SMART" id="SM00949">
    <property type="entry name" value="PAZ"/>
    <property type="match status" value="1"/>
</dbReference>
<keyword evidence="3" id="KW-0963">Cytoplasm</keyword>
<dbReference type="GO" id="GO:0051321">
    <property type="term" value="P:meiotic cell cycle"/>
    <property type="evidence" value="ECO:0007669"/>
    <property type="project" value="UniProtKB-KW"/>
</dbReference>
<dbReference type="Pfam" id="PF02171">
    <property type="entry name" value="Piwi"/>
    <property type="match status" value="1"/>
</dbReference>
<dbReference type="GO" id="GO:0030154">
    <property type="term" value="P:cell differentiation"/>
    <property type="evidence" value="ECO:0007669"/>
    <property type="project" value="UniProtKB-KW"/>
</dbReference>
<evidence type="ECO:0000256" key="4">
    <source>
        <dbReference type="ARBA" id="ARBA00022782"/>
    </source>
</evidence>
<dbReference type="Proteomes" id="UP000551758">
    <property type="component" value="Unassembled WGS sequence"/>
</dbReference>
<evidence type="ECO:0008006" key="16">
    <source>
        <dbReference type="Google" id="ProtNLM"/>
    </source>
</evidence>
<dbReference type="GO" id="GO:0006417">
    <property type="term" value="P:regulation of translation"/>
    <property type="evidence" value="ECO:0007669"/>
    <property type="project" value="UniProtKB-KW"/>
</dbReference>
<dbReference type="InterPro" id="IPR012337">
    <property type="entry name" value="RNaseH-like_sf"/>
</dbReference>
<evidence type="ECO:0000313" key="14">
    <source>
        <dbReference type="EMBL" id="KAF5929180.1"/>
    </source>
</evidence>
<dbReference type="Gene3D" id="3.30.420.10">
    <property type="entry name" value="Ribonuclease H-like superfamily/Ribonuclease H"/>
    <property type="match status" value="1"/>
</dbReference>
<keyword evidence="8" id="KW-0943">RNA-mediated gene silencing</keyword>
<evidence type="ECO:0000256" key="6">
    <source>
        <dbReference type="ARBA" id="ARBA00022871"/>
    </source>
</evidence>
<feature type="compositionally biased region" description="Basic residues" evidence="11">
    <location>
        <begin position="62"/>
        <end position="72"/>
    </location>
</feature>
<dbReference type="InterPro" id="IPR003165">
    <property type="entry name" value="Piwi"/>
</dbReference>
<evidence type="ECO:0000256" key="11">
    <source>
        <dbReference type="SAM" id="MobiDB-lite"/>
    </source>
</evidence>
<dbReference type="Gene3D" id="2.170.260.10">
    <property type="entry name" value="paz domain"/>
    <property type="match status" value="1"/>
</dbReference>
<evidence type="ECO:0000256" key="3">
    <source>
        <dbReference type="ARBA" id="ARBA00022490"/>
    </source>
</evidence>
<evidence type="ECO:0000256" key="5">
    <source>
        <dbReference type="ARBA" id="ARBA00022845"/>
    </source>
</evidence>
<keyword evidence="5" id="KW-0810">Translation regulation</keyword>
<evidence type="ECO:0000256" key="1">
    <source>
        <dbReference type="ARBA" id="ARBA00004496"/>
    </source>
</evidence>
<organism evidence="14 15">
    <name type="scientific">Diceros bicornis minor</name>
    <name type="common">South-central black rhinoceros</name>
    <dbReference type="NCBI Taxonomy" id="77932"/>
    <lineage>
        <taxon>Eukaryota</taxon>
        <taxon>Metazoa</taxon>
        <taxon>Chordata</taxon>
        <taxon>Craniata</taxon>
        <taxon>Vertebrata</taxon>
        <taxon>Euteleostomi</taxon>
        <taxon>Mammalia</taxon>
        <taxon>Eutheria</taxon>
        <taxon>Laurasiatheria</taxon>
        <taxon>Perissodactyla</taxon>
        <taxon>Rhinocerotidae</taxon>
        <taxon>Diceros</taxon>
    </lineage>
</organism>
<evidence type="ECO:0000256" key="7">
    <source>
        <dbReference type="ARBA" id="ARBA00022884"/>
    </source>
</evidence>
<comment type="subcellular location">
    <subcellularLocation>
        <location evidence="1">Cytoplasm</location>
    </subcellularLocation>
</comment>
<dbReference type="InterPro" id="IPR036397">
    <property type="entry name" value="RNaseH_sf"/>
</dbReference>
<evidence type="ECO:0000256" key="8">
    <source>
        <dbReference type="ARBA" id="ARBA00023158"/>
    </source>
</evidence>
<dbReference type="InterPro" id="IPR031320">
    <property type="entry name" value="GAGE"/>
</dbReference>
<dbReference type="PROSITE" id="PS50822">
    <property type="entry name" value="PIWI"/>
    <property type="match status" value="1"/>
</dbReference>
<dbReference type="GO" id="GO:0005737">
    <property type="term" value="C:cytoplasm"/>
    <property type="evidence" value="ECO:0007669"/>
    <property type="project" value="UniProtKB-SubCell"/>
</dbReference>
<dbReference type="EMBL" id="JACDTQ010000127">
    <property type="protein sequence ID" value="KAF5929180.1"/>
    <property type="molecule type" value="Genomic_DNA"/>
</dbReference>
<dbReference type="FunFam" id="3.30.420.10:FF:000014">
    <property type="entry name" value="Piwi-like RNA-mediated gene silencing 1"/>
    <property type="match status" value="1"/>
</dbReference>
<feature type="region of interest" description="Disordered" evidence="11">
    <location>
        <begin position="61"/>
        <end position="86"/>
    </location>
</feature>
<keyword evidence="6" id="KW-0744">Spermatogenesis</keyword>
<dbReference type="Gene3D" id="3.40.50.2300">
    <property type="match status" value="1"/>
</dbReference>
<evidence type="ECO:0000256" key="2">
    <source>
        <dbReference type="ARBA" id="ARBA00022473"/>
    </source>
</evidence>
<feature type="domain" description="Piwi" evidence="13">
    <location>
        <begin position="678"/>
        <end position="970"/>
    </location>
</feature>
<dbReference type="CDD" id="cd04658">
    <property type="entry name" value="Piwi_piwi-like_Euk"/>
    <property type="match status" value="1"/>
</dbReference>
<dbReference type="PANTHER" id="PTHR22891">
    <property type="entry name" value="EUKARYOTIC TRANSLATION INITIATION FACTOR 2C"/>
    <property type="match status" value="1"/>
</dbReference>
<sequence length="984" mass="111098">MGGRGPVQVAVAQMCVCGNPGGTRAPYCAMGMPVSEKKLGRTRPVRANTVTHSVLTAMTGRARTRARGRARGRASPQPAAPGAAAAAPAAAATPGAAAAVSAVSSSLLLRDNEYFSEAESDFTDAGVAGFTCTQQPGQIQPRLQPLPAEGQVVEPGQPRGAEGTSQPSGELQLLAGLRAASLREKRPYGGVFRDLVVNTRQNLDHVRESKTGSKGIAVRLFANHFRVTSHPQCVTYQYNVDYMPDIEDGNLRAELLKQHESLLGKCCIFDGNSLLLPRVLRKRKTEVVSLYKGQPVKIIFEFCRELKPSSPDCLRYYNILFRKILKLMNLKQVGRNYYNKSEATQILNHRLEIWPGYFTSILEYENSITLCADVNHKLLRMETAYDLIMRICDSNRGEDAKKQVSKALVGLIVLTKHNNRTYRVDAINWEETPKATFKKSDGKRITFVEYYKQQYDTQVTDLTQPLLISKGKWKKSQQDTPHEPVLLVPELCSLTGLTDAMRQDYRVMRDLAVHMRLDPEKRQHELQKFMNTVQKDKSAQKELQLWDLTFDTNFLSFSGRLLKEVRIFQGRRMFNSHPLFAEWSKETRKGPLLKVKSLDHWLILYTKRNYGAASSLMQCLRKVTPTMGIAMRDAKMLEVNDTVKSYINVLEKHASSKTQMVSLFDMCTIFSDCSKTAFVLCVLSSDRKDMYDGIKKFLCVNYPIPSQCVVARTLDKPQTLMTIATKIAQQMNCKMGGALWKVETGLQNTMFIGIDCFHDIVNRQKSIAGFVSSINNELTQWFSQCIFQESGQELVSGLRACLQAALKLWREHNPFMPHSVIVYRDGVGDGQLEALINYEIPQISSYLNSILHPKTVKLTVIVVKKRINTRFFIESEGKLQNPRPGTVIDVELTRKEWYDFFIVSQSVKEGTVTPTHYNVIHDTVRLSPDTVQGLTYRLCHMYYNLPGVIRVPAPCHYAHKLAYLVGQSIHQEPHHSLTNRLFYL</sequence>
<dbReference type="InterPro" id="IPR036085">
    <property type="entry name" value="PAZ_dom_sf"/>
</dbReference>
<dbReference type="CDD" id="cd02845">
    <property type="entry name" value="PAZ_piwi_like"/>
    <property type="match status" value="1"/>
</dbReference>
<dbReference type="FunFam" id="2.170.260.10:FF:000003">
    <property type="entry name" value="Piwi-like RNA-mediated gene silencing 2"/>
    <property type="match status" value="1"/>
</dbReference>
<proteinExistence type="inferred from homology"/>
<evidence type="ECO:0000256" key="10">
    <source>
        <dbReference type="ARBA" id="ARBA00038291"/>
    </source>
</evidence>